<evidence type="ECO:0008006" key="3">
    <source>
        <dbReference type="Google" id="ProtNLM"/>
    </source>
</evidence>
<dbReference type="Proteomes" id="UP000054988">
    <property type="component" value="Unassembled WGS sequence"/>
</dbReference>
<evidence type="ECO:0000313" key="1">
    <source>
        <dbReference type="EMBL" id="KTB38754.1"/>
    </source>
</evidence>
<reference evidence="1 2" key="1">
    <citation type="submission" date="2015-12" db="EMBL/GenBank/DDBJ databases">
        <title>Draft genome sequence of Moniliophthora roreri, the causal agent of frosty pod rot of cacao.</title>
        <authorList>
            <person name="Aime M.C."/>
            <person name="Diaz-Valderrama J.R."/>
            <person name="Kijpornyongpan T."/>
            <person name="Phillips-Mora W."/>
        </authorList>
    </citation>
    <scope>NUCLEOTIDE SEQUENCE [LARGE SCALE GENOMIC DNA]</scope>
    <source>
        <strain evidence="1 2">MCA 2952</strain>
    </source>
</reference>
<gene>
    <name evidence="1" type="ORF">WG66_8759</name>
</gene>
<proteinExistence type="predicted"/>
<dbReference type="EMBL" id="LATX01001734">
    <property type="protein sequence ID" value="KTB38754.1"/>
    <property type="molecule type" value="Genomic_DNA"/>
</dbReference>
<comment type="caution">
    <text evidence="1">The sequence shown here is derived from an EMBL/GenBank/DDBJ whole genome shotgun (WGS) entry which is preliminary data.</text>
</comment>
<sequence length="62" mass="7328">MQRVFDFLGATGDEIEQLKIYTFKKNQLKELCSKYGLWKSGNLDMLCTCLVEFSENRDQWSK</sequence>
<name>A0A0W0FR48_MONRR</name>
<accession>A0A0W0FR48</accession>
<organism evidence="1 2">
    <name type="scientific">Moniliophthora roreri</name>
    <name type="common">Frosty pod rot fungus</name>
    <name type="synonym">Monilia roreri</name>
    <dbReference type="NCBI Taxonomy" id="221103"/>
    <lineage>
        <taxon>Eukaryota</taxon>
        <taxon>Fungi</taxon>
        <taxon>Dikarya</taxon>
        <taxon>Basidiomycota</taxon>
        <taxon>Agaricomycotina</taxon>
        <taxon>Agaricomycetes</taxon>
        <taxon>Agaricomycetidae</taxon>
        <taxon>Agaricales</taxon>
        <taxon>Marasmiineae</taxon>
        <taxon>Marasmiaceae</taxon>
        <taxon>Moniliophthora</taxon>
    </lineage>
</organism>
<protein>
    <recommendedName>
        <fullName evidence="3">SAP domain-containing protein</fullName>
    </recommendedName>
</protein>
<evidence type="ECO:0000313" key="2">
    <source>
        <dbReference type="Proteomes" id="UP000054988"/>
    </source>
</evidence>
<dbReference type="AlphaFoldDB" id="A0A0W0FR48"/>